<evidence type="ECO:0000313" key="2">
    <source>
        <dbReference type="Proteomes" id="UP001108027"/>
    </source>
</evidence>
<dbReference type="RefSeq" id="WP_228232824.1">
    <property type="nucleotide sequence ID" value="NZ_ARXL01000001.1"/>
</dbReference>
<sequence>MADGWSARKVTDLRRFAEEMSDGDLVVLRLGTSTVLAVGEVVGGYEWRPEFGDIDGWDIQHTRRIRWLWESRGNPKTFGTYELKQGDTTQRLSSTVVSEWVSQLEIPAERYERKIPPLPSPDESSEIEFFDVSEFLFDHGVASDSIAALVDNIGELVRIAKWYQRTSMPSEHETVAYLVIPLLRALGWTPQRMAVEWSRVDVALFDKLPREDINLTVVVEAKKMNASCLSAMSQAQAYAQGKSECRRLIVTDGLRYGVYTRNASGNFGLAAYMNLTRLMSHYPIYPCDGAREALLIMAPEWSG</sequence>
<accession>A0A9Q3ULC9</accession>
<dbReference type="Proteomes" id="UP001108027">
    <property type="component" value="Unassembled WGS sequence"/>
</dbReference>
<dbReference type="EMBL" id="JAJGNA010000002">
    <property type="protein sequence ID" value="MCC4307552.1"/>
    <property type="molecule type" value="Genomic_DNA"/>
</dbReference>
<protein>
    <submittedName>
        <fullName evidence="1">Uncharacterized protein</fullName>
    </submittedName>
</protein>
<evidence type="ECO:0000313" key="1">
    <source>
        <dbReference type="EMBL" id="MCC4307552.1"/>
    </source>
</evidence>
<comment type="caution">
    <text evidence="1">The sequence shown here is derived from an EMBL/GenBank/DDBJ whole genome shotgun (WGS) entry which is preliminary data.</text>
</comment>
<proteinExistence type="predicted"/>
<gene>
    <name evidence="1" type="ORF">LL252_03115</name>
</gene>
<dbReference type="AlphaFoldDB" id="A0A9Q3ULC9"/>
<organism evidence="1 2">
    <name type="scientific">Alloalcanivorax marinus</name>
    <dbReference type="NCBI Taxonomy" id="1177169"/>
    <lineage>
        <taxon>Bacteria</taxon>
        <taxon>Pseudomonadati</taxon>
        <taxon>Pseudomonadota</taxon>
        <taxon>Gammaproteobacteria</taxon>
        <taxon>Oceanospirillales</taxon>
        <taxon>Alcanivoracaceae</taxon>
        <taxon>Alloalcanivorax</taxon>
    </lineage>
</organism>
<name>A0A9Q3ULC9_9GAMM</name>
<reference evidence="1" key="1">
    <citation type="submission" date="2021-10" db="EMBL/GenBank/DDBJ databases">
        <title>The diversity and Nitrogen Metabolism of Culturable Nitrate-Utilizing Bacteria Within the Oxygen Minimum Zone of the Changjiang (Yangtze River)Estuary.</title>
        <authorList>
            <person name="Zhang D."/>
            <person name="Zheng J."/>
            <person name="Liu S."/>
            <person name="He W."/>
        </authorList>
    </citation>
    <scope>NUCLEOTIDE SEQUENCE</scope>
    <source>
        <strain evidence="1">FXH-223</strain>
    </source>
</reference>
<keyword evidence="2" id="KW-1185">Reference proteome</keyword>